<evidence type="ECO:0000256" key="1">
    <source>
        <dbReference type="SAM" id="Phobius"/>
    </source>
</evidence>
<proteinExistence type="predicted"/>
<accession>A0AA49GLW2</accession>
<feature type="transmembrane region" description="Helical" evidence="1">
    <location>
        <begin position="46"/>
        <end position="64"/>
    </location>
</feature>
<keyword evidence="1" id="KW-0812">Transmembrane</keyword>
<evidence type="ECO:0000313" key="2">
    <source>
        <dbReference type="EMBL" id="WKN37207.1"/>
    </source>
</evidence>
<protein>
    <submittedName>
        <fullName evidence="2">Uncharacterized protein</fullName>
    </submittedName>
</protein>
<feature type="transmembrane region" description="Helical" evidence="1">
    <location>
        <begin position="20"/>
        <end position="40"/>
    </location>
</feature>
<organism evidence="2">
    <name type="scientific">Roseihalotalea indica</name>
    <dbReference type="NCBI Taxonomy" id="2867963"/>
    <lineage>
        <taxon>Bacteria</taxon>
        <taxon>Pseudomonadati</taxon>
        <taxon>Bacteroidota</taxon>
        <taxon>Cytophagia</taxon>
        <taxon>Cytophagales</taxon>
        <taxon>Catalimonadaceae</taxon>
        <taxon>Roseihalotalea</taxon>
    </lineage>
</organism>
<feature type="transmembrane region" description="Helical" evidence="1">
    <location>
        <begin position="114"/>
        <end position="134"/>
    </location>
</feature>
<sequence>MNAKLNEWEVTTKKNVRHLAFWTGSWLLTVAIATFGPKFIWNSDSIITILIILISTIIGIGMILMNRKYINGLDEMQRKINTDAMAIALGVGVVGGISYSMLDIADIISFNAEIGHLIILIGVTYVIGVFVGNIRYK</sequence>
<name>A0AA49GLW2_9BACT</name>
<reference evidence="2" key="1">
    <citation type="journal article" date="2023" name="Comput. Struct. Biotechnol. J.">
        <title>Discovery of a novel marine Bacteroidetes with a rich repertoire of carbohydrate-active enzymes.</title>
        <authorList>
            <person name="Chen B."/>
            <person name="Liu G."/>
            <person name="Chen Q."/>
            <person name="Wang H."/>
            <person name="Liu L."/>
            <person name="Tang K."/>
        </authorList>
    </citation>
    <scope>NUCLEOTIDE SEQUENCE</scope>
    <source>
        <strain evidence="2">TK19036</strain>
    </source>
</reference>
<gene>
    <name evidence="2" type="ORF">K4G66_00605</name>
</gene>
<feature type="transmembrane region" description="Helical" evidence="1">
    <location>
        <begin position="84"/>
        <end position="102"/>
    </location>
</feature>
<keyword evidence="1" id="KW-0472">Membrane</keyword>
<keyword evidence="1" id="KW-1133">Transmembrane helix</keyword>
<dbReference type="EMBL" id="CP120682">
    <property type="protein sequence ID" value="WKN37207.1"/>
    <property type="molecule type" value="Genomic_DNA"/>
</dbReference>
<dbReference type="AlphaFoldDB" id="A0AA49GLW2"/>
<reference evidence="2" key="2">
    <citation type="journal article" date="2024" name="Antonie Van Leeuwenhoek">
        <title>Roseihalotalea indica gen. nov., sp. nov., a halophilic Bacteroidetes from mesopelagic Southwest Indian Ocean with higher carbohydrate metabolic potential.</title>
        <authorList>
            <person name="Chen B."/>
            <person name="Zhang M."/>
            <person name="Lin D."/>
            <person name="Ye J."/>
            <person name="Tang K."/>
        </authorList>
    </citation>
    <scope>NUCLEOTIDE SEQUENCE</scope>
    <source>
        <strain evidence="2">TK19036</strain>
    </source>
</reference>